<dbReference type="InterPro" id="IPR000160">
    <property type="entry name" value="GGDEF_dom"/>
</dbReference>
<accession>A0A368TZ73</accession>
<dbReference type="SMART" id="SM00065">
    <property type="entry name" value="GAF"/>
    <property type="match status" value="1"/>
</dbReference>
<dbReference type="InterPro" id="IPR003018">
    <property type="entry name" value="GAF"/>
</dbReference>
<dbReference type="SMART" id="SM00267">
    <property type="entry name" value="GGDEF"/>
    <property type="match status" value="1"/>
</dbReference>
<dbReference type="SUPFAM" id="SSF55073">
    <property type="entry name" value="Nucleotide cyclase"/>
    <property type="match status" value="1"/>
</dbReference>
<dbReference type="OrthoDB" id="6597954at2"/>
<dbReference type="Gene3D" id="3.20.20.450">
    <property type="entry name" value="EAL domain"/>
    <property type="match status" value="1"/>
</dbReference>
<dbReference type="SMART" id="SM00052">
    <property type="entry name" value="EAL"/>
    <property type="match status" value="1"/>
</dbReference>
<dbReference type="Proteomes" id="UP000252405">
    <property type="component" value="Unassembled WGS sequence"/>
</dbReference>
<proteinExistence type="predicted"/>
<keyword evidence="4" id="KW-1185">Reference proteome</keyword>
<name>A0A368TZ73_9GAMM</name>
<comment type="caution">
    <text evidence="3">The sequence shown here is derived from an EMBL/GenBank/DDBJ whole genome shotgun (WGS) entry which is preliminary data.</text>
</comment>
<protein>
    <submittedName>
        <fullName evidence="3">Sensor domain-containing phosphodiesterase</fullName>
    </submittedName>
</protein>
<gene>
    <name evidence="3" type="ORF">DU505_11335</name>
</gene>
<dbReference type="SUPFAM" id="SSF55781">
    <property type="entry name" value="GAF domain-like"/>
    <property type="match status" value="1"/>
</dbReference>
<dbReference type="SUPFAM" id="SSF141868">
    <property type="entry name" value="EAL domain-like"/>
    <property type="match status" value="1"/>
</dbReference>
<dbReference type="InterPro" id="IPR035919">
    <property type="entry name" value="EAL_sf"/>
</dbReference>
<evidence type="ECO:0000313" key="4">
    <source>
        <dbReference type="Proteomes" id="UP000252405"/>
    </source>
</evidence>
<organism evidence="3 4">
    <name type="scientific">Billgrantia montanilacus</name>
    <dbReference type="NCBI Taxonomy" id="2282305"/>
    <lineage>
        <taxon>Bacteria</taxon>
        <taxon>Pseudomonadati</taxon>
        <taxon>Pseudomonadota</taxon>
        <taxon>Gammaproteobacteria</taxon>
        <taxon>Oceanospirillales</taxon>
        <taxon>Halomonadaceae</taxon>
        <taxon>Billgrantia</taxon>
    </lineage>
</organism>
<dbReference type="CDD" id="cd01949">
    <property type="entry name" value="GGDEF"/>
    <property type="match status" value="1"/>
</dbReference>
<dbReference type="InterPro" id="IPR001633">
    <property type="entry name" value="EAL_dom"/>
</dbReference>
<dbReference type="PROSITE" id="PS50887">
    <property type="entry name" value="GGDEF"/>
    <property type="match status" value="1"/>
</dbReference>
<dbReference type="Gene3D" id="3.30.70.270">
    <property type="match status" value="1"/>
</dbReference>
<dbReference type="Pfam" id="PF00990">
    <property type="entry name" value="GGDEF"/>
    <property type="match status" value="1"/>
</dbReference>
<dbReference type="InterPro" id="IPR043128">
    <property type="entry name" value="Rev_trsase/Diguanyl_cyclase"/>
</dbReference>
<sequence length="680" mass="75320">MPSIGVAFPDLMPVDAPRVALIQCNVSAGKRTPAVLGCEVRLAIFQGRPAGGKVAEADEGQGVDDYMAPEIPTDEAARLEELHSLKLLDSTSDLRFDRYTNLVADIFDFPIVLITLVDRDRQWFKSSCGLSMRETSRDISFCAHAINAQSVMVVPDTHEDRRFAGNPLVTGDACIRFYAGAVVHGPSGQPLGTLCVLDRKPRSFDEVKCRRLREFGDLLESEIAHRNDLEKLRASIQFSAYYDPLTGLANRRLLQDRLSQLIEWADCEQRTVGVLLFNISGLRLINQSFGSEVGDDLLCQFGERLKTLCPPGGTLARLQADEFIICFSPYKGDDRYIDAKASHAREQLSRPFLAGGRQHYLQVKIGASVFPQHGTTQAGLIERASAAIRFTASGETPGICFFTHEEALDISERLKIESRLQVALENRSLELVFQPIIDLWTGRIAAVEALCRWQDAELGRVGPDRFIPIAEQSGLIYLLGRWVQQAACEQIRQWQQLSQCRVPIAINVAAAELQHPDFARDLLAKLDSEGIEPDLLWLEVTEHSLVSDSPLLARNLALLTQANIHLSIDDFGTGYSSLSYLCRLPISGLKIDRAFIERLPDGEKELALARSIIRMAEAFDIETVAEGVETQQQLACLVEQGCRFAQGFYIARPVPPGEIPALCRRVLVNGLGTPDSPGKR</sequence>
<evidence type="ECO:0000259" key="1">
    <source>
        <dbReference type="PROSITE" id="PS50883"/>
    </source>
</evidence>
<evidence type="ECO:0000313" key="3">
    <source>
        <dbReference type="EMBL" id="RCV89142.1"/>
    </source>
</evidence>
<dbReference type="CDD" id="cd01948">
    <property type="entry name" value="EAL"/>
    <property type="match status" value="1"/>
</dbReference>
<reference evidence="3 4" key="1">
    <citation type="submission" date="2018-07" db="EMBL/GenBank/DDBJ databases">
        <title>Halomonas montanilacus sp. nov., isolated from Lake Pengyan on Tibetan Plateau.</title>
        <authorList>
            <person name="Lu H."/>
            <person name="Xing P."/>
            <person name="Wu Q."/>
        </authorList>
    </citation>
    <scope>NUCLEOTIDE SEQUENCE [LARGE SCALE GENOMIC DNA]</scope>
    <source>
        <strain evidence="3 4">PYC7W</strain>
    </source>
</reference>
<dbReference type="Pfam" id="PF01590">
    <property type="entry name" value="GAF"/>
    <property type="match status" value="1"/>
</dbReference>
<dbReference type="EMBL" id="QPII01000007">
    <property type="protein sequence ID" value="RCV89142.1"/>
    <property type="molecule type" value="Genomic_DNA"/>
</dbReference>
<feature type="domain" description="GGDEF" evidence="2">
    <location>
        <begin position="270"/>
        <end position="404"/>
    </location>
</feature>
<dbReference type="PANTHER" id="PTHR33121:SF19">
    <property type="entry name" value="CYCLIC DI-GMP PHOSPHODIESTERASE PA2567"/>
    <property type="match status" value="1"/>
</dbReference>
<dbReference type="NCBIfam" id="TIGR00254">
    <property type="entry name" value="GGDEF"/>
    <property type="match status" value="1"/>
</dbReference>
<dbReference type="AlphaFoldDB" id="A0A368TZ73"/>
<dbReference type="PROSITE" id="PS50883">
    <property type="entry name" value="EAL"/>
    <property type="match status" value="1"/>
</dbReference>
<dbReference type="Gene3D" id="3.30.450.40">
    <property type="match status" value="1"/>
</dbReference>
<feature type="domain" description="EAL" evidence="1">
    <location>
        <begin position="413"/>
        <end position="667"/>
    </location>
</feature>
<dbReference type="PANTHER" id="PTHR33121">
    <property type="entry name" value="CYCLIC DI-GMP PHOSPHODIESTERASE PDEF"/>
    <property type="match status" value="1"/>
</dbReference>
<dbReference type="GO" id="GO:0071111">
    <property type="term" value="F:cyclic-guanylate-specific phosphodiesterase activity"/>
    <property type="evidence" value="ECO:0007669"/>
    <property type="project" value="InterPro"/>
</dbReference>
<dbReference type="Pfam" id="PF00563">
    <property type="entry name" value="EAL"/>
    <property type="match status" value="1"/>
</dbReference>
<dbReference type="InterPro" id="IPR050706">
    <property type="entry name" value="Cyclic-di-GMP_PDE-like"/>
</dbReference>
<evidence type="ECO:0000259" key="2">
    <source>
        <dbReference type="PROSITE" id="PS50887"/>
    </source>
</evidence>
<dbReference type="InterPro" id="IPR029787">
    <property type="entry name" value="Nucleotide_cyclase"/>
</dbReference>
<dbReference type="InterPro" id="IPR029016">
    <property type="entry name" value="GAF-like_dom_sf"/>
</dbReference>